<dbReference type="InterPro" id="IPR001525">
    <property type="entry name" value="C5_MeTfrase"/>
</dbReference>
<evidence type="ECO:0000256" key="2">
    <source>
        <dbReference type="ARBA" id="ARBA00022603"/>
    </source>
</evidence>
<keyword evidence="7" id="KW-1185">Reference proteome</keyword>
<dbReference type="GO" id="GO:0032259">
    <property type="term" value="P:methylation"/>
    <property type="evidence" value="ECO:0007669"/>
    <property type="project" value="UniProtKB-KW"/>
</dbReference>
<evidence type="ECO:0000256" key="1">
    <source>
        <dbReference type="ARBA" id="ARBA00011975"/>
    </source>
</evidence>
<dbReference type="GO" id="GO:0044027">
    <property type="term" value="P:negative regulation of gene expression via chromosomal CpG island methylation"/>
    <property type="evidence" value="ECO:0007669"/>
    <property type="project" value="TreeGrafter"/>
</dbReference>
<evidence type="ECO:0000256" key="3">
    <source>
        <dbReference type="ARBA" id="ARBA00022679"/>
    </source>
</evidence>
<comment type="caution">
    <text evidence="6">The sequence shown here is derived from an EMBL/GenBank/DDBJ whole genome shotgun (WGS) entry which is preliminary data.</text>
</comment>
<dbReference type="GO" id="GO:0003677">
    <property type="term" value="F:DNA binding"/>
    <property type="evidence" value="ECO:0007669"/>
    <property type="project" value="TreeGrafter"/>
</dbReference>
<organism evidence="6 7">
    <name type="scientific">Talaromyces atroroseus</name>
    <dbReference type="NCBI Taxonomy" id="1441469"/>
    <lineage>
        <taxon>Eukaryota</taxon>
        <taxon>Fungi</taxon>
        <taxon>Dikarya</taxon>
        <taxon>Ascomycota</taxon>
        <taxon>Pezizomycotina</taxon>
        <taxon>Eurotiomycetes</taxon>
        <taxon>Eurotiomycetidae</taxon>
        <taxon>Eurotiales</taxon>
        <taxon>Trichocomaceae</taxon>
        <taxon>Talaromyces</taxon>
        <taxon>Talaromyces sect. Trachyspermi</taxon>
    </lineage>
</organism>
<dbReference type="Proteomes" id="UP000214365">
    <property type="component" value="Unassembled WGS sequence"/>
</dbReference>
<sequence length="604" mass="68501">MMNRKPRLDIPNGYPRISHSVVNISTRVSQDIFIHAPSTSRNPKEVTHVDLTIENYDGYVSSDTEAGSVAGQEDLSERENTGFNENDYLDDDQLESLLHLENDHSKVGAQIDHPTTIFIQEYNGLVPGMAVELTDGDFMRVKKILRLFNGDVFLRGYYFSKLMKLPTPFPQRHRELCWLMRQDTDGSILLEKDIAISSVRGISRISLTNQNWHSRVTRLPDSYICRLAWQDTVEKGETIIRYLSFDEADHEFRVPSHILRQQWRETTIPFGSEEVSNSTTARVSRRERSLKMQRQYSFGDAFCGAGGVSVGASEAGLRVKYGIDMDEAACQTYRTNFIHSWCYHADFTSWHALHGADELQVDISHSSPPCQPFSPAHTRSYNVQRDEANSSLIFSAFNMIQKVKPRIHTIEETFGVVSRHKETLERMLQDILELGYSIHSRVLSCEKYGVPQSRKRLFIMAAGPGEKLPIFPAPTHGPGLQPYVTIKDVIENIPRLAPNHDLEYTAFADGIPRAPYDENSLAKTITCGGGEKNYHPSGLRHFTIRELASLQTFPIQYKFPSSYAKKQIGNSVPPRLAEVIYRAAIKSLQETDEKELDSQAIVID</sequence>
<dbReference type="Pfam" id="PF00145">
    <property type="entry name" value="DNA_methylase"/>
    <property type="match status" value="2"/>
</dbReference>
<dbReference type="PANTHER" id="PTHR10629">
    <property type="entry name" value="CYTOSINE-SPECIFIC METHYLTRANSFERASE"/>
    <property type="match status" value="1"/>
</dbReference>
<accession>A0A1Q5QBC6</accession>
<dbReference type="EMBL" id="LFMY01000002">
    <property type="protein sequence ID" value="OKL63243.1"/>
    <property type="molecule type" value="Genomic_DNA"/>
</dbReference>
<dbReference type="Gene3D" id="3.90.120.10">
    <property type="entry name" value="DNA Methylase, subunit A, domain 2"/>
    <property type="match status" value="1"/>
</dbReference>
<dbReference type="EC" id="2.1.1.37" evidence="1"/>
<dbReference type="STRING" id="1441469.A0A1Q5QBC6"/>
<dbReference type="Gene3D" id="3.40.50.150">
    <property type="entry name" value="Vaccinia Virus protein VP39"/>
    <property type="match status" value="1"/>
</dbReference>
<dbReference type="OrthoDB" id="414133at2759"/>
<dbReference type="GO" id="GO:0003886">
    <property type="term" value="F:DNA (cytosine-5-)-methyltransferase activity"/>
    <property type="evidence" value="ECO:0007669"/>
    <property type="project" value="UniProtKB-EC"/>
</dbReference>
<dbReference type="SUPFAM" id="SSF53335">
    <property type="entry name" value="S-adenosyl-L-methionine-dependent methyltransferases"/>
    <property type="match status" value="1"/>
</dbReference>
<feature type="active site" evidence="5">
    <location>
        <position position="370"/>
    </location>
</feature>
<keyword evidence="4 5" id="KW-0949">S-adenosyl-L-methionine</keyword>
<dbReference type="GeneID" id="31001094"/>
<evidence type="ECO:0000313" key="6">
    <source>
        <dbReference type="EMBL" id="OKL63243.1"/>
    </source>
</evidence>
<dbReference type="AlphaFoldDB" id="A0A1Q5QBC6"/>
<evidence type="ECO:0000256" key="5">
    <source>
        <dbReference type="PROSITE-ProRule" id="PRU01016"/>
    </source>
</evidence>
<evidence type="ECO:0000256" key="4">
    <source>
        <dbReference type="ARBA" id="ARBA00022691"/>
    </source>
</evidence>
<comment type="similarity">
    <text evidence="5">Belongs to the class I-like SAM-binding methyltransferase superfamily. C5-methyltransferase family.</text>
</comment>
<evidence type="ECO:0000313" key="7">
    <source>
        <dbReference type="Proteomes" id="UP000214365"/>
    </source>
</evidence>
<gene>
    <name evidence="6" type="ORF">UA08_01339</name>
</gene>
<dbReference type="GO" id="GO:0005634">
    <property type="term" value="C:nucleus"/>
    <property type="evidence" value="ECO:0007669"/>
    <property type="project" value="TreeGrafter"/>
</dbReference>
<dbReference type="PROSITE" id="PS51679">
    <property type="entry name" value="SAM_MT_C5"/>
    <property type="match status" value="1"/>
</dbReference>
<keyword evidence="2 5" id="KW-0489">Methyltransferase</keyword>
<dbReference type="PANTHER" id="PTHR10629:SF52">
    <property type="entry name" value="DNA (CYTOSINE-5)-METHYLTRANSFERASE 1"/>
    <property type="match status" value="1"/>
</dbReference>
<dbReference type="RefSeq" id="XP_020123364.1">
    <property type="nucleotide sequence ID" value="XM_020260993.1"/>
</dbReference>
<dbReference type="PRINTS" id="PR00105">
    <property type="entry name" value="C5METTRFRASE"/>
</dbReference>
<reference evidence="6 7" key="1">
    <citation type="submission" date="2015-06" db="EMBL/GenBank/DDBJ databases">
        <title>Talaromyces atroroseus IBT 11181 draft genome.</title>
        <authorList>
            <person name="Rasmussen K.B."/>
            <person name="Rasmussen S."/>
            <person name="Petersen B."/>
            <person name="Sicheritz-Ponten T."/>
            <person name="Mortensen U.H."/>
            <person name="Thrane U."/>
        </authorList>
    </citation>
    <scope>NUCLEOTIDE SEQUENCE [LARGE SCALE GENOMIC DNA]</scope>
    <source>
        <strain evidence="6 7">IBT 11181</strain>
    </source>
</reference>
<name>A0A1Q5QBC6_TALAT</name>
<proteinExistence type="inferred from homology"/>
<protein>
    <recommendedName>
        <fullName evidence="1">DNA (cytosine-5-)-methyltransferase</fullName>
        <ecNumber evidence="1">2.1.1.37</ecNumber>
    </recommendedName>
</protein>
<dbReference type="InterPro" id="IPR050390">
    <property type="entry name" value="C5-Methyltransferase"/>
</dbReference>
<keyword evidence="3 5" id="KW-0808">Transferase</keyword>
<dbReference type="InterPro" id="IPR029063">
    <property type="entry name" value="SAM-dependent_MTases_sf"/>
</dbReference>